<proteinExistence type="predicted"/>
<dbReference type="EMBL" id="FMUH01000001">
    <property type="protein sequence ID" value="SCX40423.1"/>
    <property type="molecule type" value="Genomic_DNA"/>
</dbReference>
<dbReference type="Proteomes" id="UP000198981">
    <property type="component" value="Unassembled WGS sequence"/>
</dbReference>
<evidence type="ECO:0000256" key="3">
    <source>
        <dbReference type="ARBA" id="ARBA00023163"/>
    </source>
</evidence>
<dbReference type="InterPro" id="IPR018060">
    <property type="entry name" value="HTH_AraC"/>
</dbReference>
<dbReference type="InterPro" id="IPR035418">
    <property type="entry name" value="AraC-bd_2"/>
</dbReference>
<dbReference type="STRING" id="1960309.SAMN03159343_0962"/>
<dbReference type="InterPro" id="IPR050204">
    <property type="entry name" value="AraC_XylS_family_regulators"/>
</dbReference>
<evidence type="ECO:0000313" key="6">
    <source>
        <dbReference type="Proteomes" id="UP000198981"/>
    </source>
</evidence>
<name>A0A1G4XGS2_9ACTN</name>
<dbReference type="AlphaFoldDB" id="A0A1G4XGS2"/>
<evidence type="ECO:0000259" key="4">
    <source>
        <dbReference type="PROSITE" id="PS01124"/>
    </source>
</evidence>
<dbReference type="PANTHER" id="PTHR46796">
    <property type="entry name" value="HTH-TYPE TRANSCRIPTIONAL ACTIVATOR RHAS-RELATED"/>
    <property type="match status" value="1"/>
</dbReference>
<dbReference type="OrthoDB" id="9799345at2"/>
<dbReference type="SUPFAM" id="SSF46689">
    <property type="entry name" value="Homeodomain-like"/>
    <property type="match status" value="1"/>
</dbReference>
<evidence type="ECO:0000313" key="5">
    <source>
        <dbReference type="EMBL" id="SCX40423.1"/>
    </source>
</evidence>
<evidence type="ECO:0000256" key="2">
    <source>
        <dbReference type="ARBA" id="ARBA00023125"/>
    </source>
</evidence>
<keyword evidence="2 5" id="KW-0238">DNA-binding</keyword>
<dbReference type="PANTHER" id="PTHR46796:SF6">
    <property type="entry name" value="ARAC SUBFAMILY"/>
    <property type="match status" value="1"/>
</dbReference>
<dbReference type="PROSITE" id="PS01124">
    <property type="entry name" value="HTH_ARAC_FAMILY_2"/>
    <property type="match status" value="1"/>
</dbReference>
<protein>
    <submittedName>
        <fullName evidence="5">AraC-type DNA-binding protein</fullName>
    </submittedName>
</protein>
<sequence>MTSTAPTRLAGYLGKGEAFDRGPAGIPADDIKLSWGGPGATLSMTAWQFGDLDFALFEGDQGVSVEPAVRQRAPWAGLVVGMCLGGEVALEQVGRSVVLGEGHFTFFHGHAPYRITTPGAHRWLVCRLRFLRIGTDTQSVSGLLAGDMTATGTAGELLAGLLRGCAESRDTLRPGGKLHCADAIHSLVRAVVDEGVAPAGPRPATDPFGLYTQWLEERIQTPGLDAEQVAAAHHVSVRHVRAVFAGNGSTVSSFVRERRLEHLRHDLLDPSLTTYTVAGLARRWGLDNPAAANRLFRAQYGQPPAAYRKLNSGV</sequence>
<dbReference type="InterPro" id="IPR009057">
    <property type="entry name" value="Homeodomain-like_sf"/>
</dbReference>
<reference evidence="6" key="1">
    <citation type="submission" date="2016-10" db="EMBL/GenBank/DDBJ databases">
        <authorList>
            <person name="Varghese N."/>
            <person name="Submissions S."/>
        </authorList>
    </citation>
    <scope>NUCLEOTIDE SEQUENCE [LARGE SCALE GENOMIC DNA]</scope>
    <source>
        <strain evidence="6">DSM 45722</strain>
    </source>
</reference>
<keyword evidence="3" id="KW-0804">Transcription</keyword>
<keyword evidence="6" id="KW-1185">Reference proteome</keyword>
<feature type="domain" description="HTH araC/xylS-type" evidence="4">
    <location>
        <begin position="209"/>
        <end position="310"/>
    </location>
</feature>
<dbReference type="Pfam" id="PF14525">
    <property type="entry name" value="AraC_binding_2"/>
    <property type="match status" value="1"/>
</dbReference>
<organism evidence="5 6">
    <name type="scientific">Klenkia marina</name>
    <dbReference type="NCBI Taxonomy" id="1960309"/>
    <lineage>
        <taxon>Bacteria</taxon>
        <taxon>Bacillati</taxon>
        <taxon>Actinomycetota</taxon>
        <taxon>Actinomycetes</taxon>
        <taxon>Geodermatophilales</taxon>
        <taxon>Geodermatophilaceae</taxon>
        <taxon>Klenkia</taxon>
    </lineage>
</organism>
<dbReference type="GO" id="GO:0003700">
    <property type="term" value="F:DNA-binding transcription factor activity"/>
    <property type="evidence" value="ECO:0007669"/>
    <property type="project" value="InterPro"/>
</dbReference>
<dbReference type="RefSeq" id="WP_092800067.1">
    <property type="nucleotide sequence ID" value="NZ_FMUH01000001.1"/>
</dbReference>
<accession>A0A1G4XGS2</accession>
<dbReference type="Gene3D" id="1.10.10.60">
    <property type="entry name" value="Homeodomain-like"/>
    <property type="match status" value="1"/>
</dbReference>
<dbReference type="GO" id="GO:0043565">
    <property type="term" value="F:sequence-specific DNA binding"/>
    <property type="evidence" value="ECO:0007669"/>
    <property type="project" value="InterPro"/>
</dbReference>
<keyword evidence="1" id="KW-0805">Transcription regulation</keyword>
<dbReference type="SMART" id="SM00342">
    <property type="entry name" value="HTH_ARAC"/>
    <property type="match status" value="1"/>
</dbReference>
<gene>
    <name evidence="5" type="ORF">SAMN03159343_0962</name>
</gene>
<evidence type="ECO:0000256" key="1">
    <source>
        <dbReference type="ARBA" id="ARBA00023015"/>
    </source>
</evidence>
<dbReference type="Pfam" id="PF12833">
    <property type="entry name" value="HTH_18"/>
    <property type="match status" value="1"/>
</dbReference>